<organism evidence="1 2">
    <name type="scientific">Shewanella maritima</name>
    <dbReference type="NCBI Taxonomy" id="2520507"/>
    <lineage>
        <taxon>Bacteria</taxon>
        <taxon>Pseudomonadati</taxon>
        <taxon>Pseudomonadota</taxon>
        <taxon>Gammaproteobacteria</taxon>
        <taxon>Alteromonadales</taxon>
        <taxon>Shewanellaceae</taxon>
        <taxon>Shewanella</taxon>
    </lineage>
</organism>
<dbReference type="EMBL" id="CP036200">
    <property type="protein sequence ID" value="QBF82710.1"/>
    <property type="molecule type" value="Genomic_DNA"/>
</dbReference>
<protein>
    <submittedName>
        <fullName evidence="1">Uncharacterized protein</fullName>
    </submittedName>
</protein>
<dbReference type="KEGG" id="smai:EXU30_08420"/>
<sequence>MKWIVLLLVIVTGCTTTNEEPRTDPKDLVGGSTSWFIVNPTPMHLDSAWGGRASAKELYDNFEKCETATTQNPVTVNNQKYDNPSTCYLSLLTNSNSDIVIRKIESGLETKVATSTVSAKGDSYEVSMNWSKFTWMREPELKSTSNEQVEGDEALYKIGVGVSIVAKIYNTSAGIDLTDLPSIAIAAQTSESRGTVSFERIGINGKVTEMVFPGLTKDLSPETLSTAFDGVQKIQLLLYSDKDVVLKPSVLGYRLPEKAELDESAAGWLYIGHYPNETSLLSGFHKISAINGSPKISELVDKVVKVTEQKSLRVDKPRFPSYSIPAAIESVPANCELKVLELNSVGLSKYWALVSKVRNCDTK</sequence>
<dbReference type="AlphaFoldDB" id="A0A411PH78"/>
<dbReference type="OrthoDB" id="9768177at2"/>
<reference evidence="1 2" key="1">
    <citation type="submission" date="2019-02" db="EMBL/GenBank/DDBJ databases">
        <title>Shewanella sp. D4-2 isolated from Dokdo Island.</title>
        <authorList>
            <person name="Baek K."/>
        </authorList>
    </citation>
    <scope>NUCLEOTIDE SEQUENCE [LARGE SCALE GENOMIC DNA]</scope>
    <source>
        <strain evidence="1 2">D4-2</strain>
    </source>
</reference>
<proteinExistence type="predicted"/>
<dbReference type="RefSeq" id="WP_130599109.1">
    <property type="nucleotide sequence ID" value="NZ_CP036200.1"/>
</dbReference>
<evidence type="ECO:0000313" key="2">
    <source>
        <dbReference type="Proteomes" id="UP000291106"/>
    </source>
</evidence>
<name>A0A411PH78_9GAMM</name>
<gene>
    <name evidence="1" type="ORF">EXU30_08420</name>
</gene>
<accession>A0A411PH78</accession>
<keyword evidence="2" id="KW-1185">Reference proteome</keyword>
<evidence type="ECO:0000313" key="1">
    <source>
        <dbReference type="EMBL" id="QBF82710.1"/>
    </source>
</evidence>
<dbReference type="Proteomes" id="UP000291106">
    <property type="component" value="Chromosome"/>
</dbReference>